<dbReference type="Gene3D" id="3.40.50.1820">
    <property type="entry name" value="alpha/beta hydrolase"/>
    <property type="match status" value="1"/>
</dbReference>
<protein>
    <submittedName>
        <fullName evidence="3">Thioesterase II family protein</fullName>
    </submittedName>
</protein>
<dbReference type="InterPro" id="IPR001031">
    <property type="entry name" value="Thioesterase"/>
</dbReference>
<dbReference type="PANTHER" id="PTHR11487:SF0">
    <property type="entry name" value="S-ACYL FATTY ACID SYNTHASE THIOESTERASE, MEDIUM CHAIN"/>
    <property type="match status" value="1"/>
</dbReference>
<proteinExistence type="inferred from homology"/>
<evidence type="ECO:0000313" key="3">
    <source>
        <dbReference type="EMBL" id="MFH8589424.1"/>
    </source>
</evidence>
<dbReference type="InterPro" id="IPR012223">
    <property type="entry name" value="TEII"/>
</dbReference>
<comment type="caution">
    <text evidence="3">The sequence shown here is derived from an EMBL/GenBank/DDBJ whole genome shotgun (WGS) entry which is preliminary data.</text>
</comment>
<keyword evidence="4" id="KW-1185">Reference proteome</keyword>
<dbReference type="GeneID" id="97373382"/>
<dbReference type="Proteomes" id="UP001610990">
    <property type="component" value="Unassembled WGS sequence"/>
</dbReference>
<dbReference type="InterPro" id="IPR029058">
    <property type="entry name" value="AB_hydrolase_fold"/>
</dbReference>
<sequence>MPPTPSPPVRLYCFPHAGATSSVYRPWKTLAPPHLQIKGIDPPGRGTRTREPHIADYRTLVDSLADHLAADLRQARKNTPHLRYATFGHSFGATLSLAVGATLARTARQAPERAILSAALPPPLQPPDTTAALTDEELLAKIAADGGTPRELLTDGAMSRYLVRLMREDYAVRRQFPQDTALHTDVPLTLIAARQDAYVTPDQMWQWSHHSSAPSRHAEIPGGHFAALQQPKEILTIVGEDLSR</sequence>
<name>A0ABW7RQ33_9ACTN</name>
<dbReference type="PANTHER" id="PTHR11487">
    <property type="entry name" value="THIOESTERASE"/>
    <property type="match status" value="1"/>
</dbReference>
<comment type="similarity">
    <text evidence="1">Belongs to the thioesterase family.</text>
</comment>
<dbReference type="SUPFAM" id="SSF53474">
    <property type="entry name" value="alpha/beta-Hydrolases"/>
    <property type="match status" value="1"/>
</dbReference>
<dbReference type="Pfam" id="PF00975">
    <property type="entry name" value="Thioesterase"/>
    <property type="match status" value="1"/>
</dbReference>
<dbReference type="EMBL" id="JBIRGH010000032">
    <property type="protein sequence ID" value="MFH8589424.1"/>
    <property type="molecule type" value="Genomic_DNA"/>
</dbReference>
<organism evidence="3 4">
    <name type="scientific">Streptomyces celluloflavus</name>
    <dbReference type="NCBI Taxonomy" id="58344"/>
    <lineage>
        <taxon>Bacteria</taxon>
        <taxon>Bacillati</taxon>
        <taxon>Actinomycetota</taxon>
        <taxon>Actinomycetes</taxon>
        <taxon>Kitasatosporales</taxon>
        <taxon>Streptomycetaceae</taxon>
        <taxon>Streptomyces</taxon>
    </lineage>
</organism>
<evidence type="ECO:0000313" key="4">
    <source>
        <dbReference type="Proteomes" id="UP001610990"/>
    </source>
</evidence>
<gene>
    <name evidence="3" type="ORF">ACH4GP_34480</name>
</gene>
<dbReference type="RefSeq" id="WP_052855144.1">
    <property type="nucleotide sequence ID" value="NZ_CP108413.1"/>
</dbReference>
<accession>A0ABW7RQ33</accession>
<reference evidence="3 4" key="1">
    <citation type="submission" date="2024-10" db="EMBL/GenBank/DDBJ databases">
        <title>The Natural Products Discovery Center: Release of the First 8490 Sequenced Strains for Exploring Actinobacteria Biosynthetic Diversity.</title>
        <authorList>
            <person name="Kalkreuter E."/>
            <person name="Kautsar S.A."/>
            <person name="Yang D."/>
            <person name="Bader C.D."/>
            <person name="Teijaro C.N."/>
            <person name="Fluegel L."/>
            <person name="Davis C.M."/>
            <person name="Simpson J.R."/>
            <person name="Lauterbach L."/>
            <person name="Steele A.D."/>
            <person name="Gui C."/>
            <person name="Meng S."/>
            <person name="Li G."/>
            <person name="Viehrig K."/>
            <person name="Ye F."/>
            <person name="Su P."/>
            <person name="Kiefer A.F."/>
            <person name="Nichols A."/>
            <person name="Cepeda A.J."/>
            <person name="Yan W."/>
            <person name="Fan B."/>
            <person name="Jiang Y."/>
            <person name="Adhikari A."/>
            <person name="Zheng C.-J."/>
            <person name="Schuster L."/>
            <person name="Cowan T.M."/>
            <person name="Smanski M.J."/>
            <person name="Chevrette M.G."/>
            <person name="De Carvalho L.P.S."/>
            <person name="Shen B."/>
        </authorList>
    </citation>
    <scope>NUCLEOTIDE SEQUENCE [LARGE SCALE GENOMIC DNA]</scope>
    <source>
        <strain evidence="3 4">NPDC018013</strain>
    </source>
</reference>
<evidence type="ECO:0000259" key="2">
    <source>
        <dbReference type="Pfam" id="PF00975"/>
    </source>
</evidence>
<evidence type="ECO:0000256" key="1">
    <source>
        <dbReference type="ARBA" id="ARBA00007169"/>
    </source>
</evidence>
<feature type="domain" description="Thioesterase" evidence="2">
    <location>
        <begin position="10"/>
        <end position="239"/>
    </location>
</feature>